<proteinExistence type="predicted"/>
<keyword evidence="5" id="KW-0966">Cell projection</keyword>
<reference evidence="8 9" key="1">
    <citation type="submission" date="2015-07" db="EMBL/GenBank/DDBJ databases">
        <title>The genome of Eufriesea mexicana.</title>
        <authorList>
            <person name="Pan H."/>
            <person name="Kapheim K."/>
        </authorList>
    </citation>
    <scope>NUCLEOTIDE SEQUENCE [LARGE SCALE GENOMIC DNA]</scope>
    <source>
        <strain evidence="8">0111107269</strain>
        <tissue evidence="8">Whole body</tissue>
    </source>
</reference>
<feature type="region of interest" description="Disordered" evidence="6">
    <location>
        <begin position="1632"/>
        <end position="1698"/>
    </location>
</feature>
<evidence type="ECO:0000256" key="2">
    <source>
        <dbReference type="ARBA" id="ARBA00004496"/>
    </source>
</evidence>
<accession>A0A310SI90</accession>
<feature type="compositionally biased region" description="Basic and acidic residues" evidence="6">
    <location>
        <begin position="3241"/>
        <end position="3254"/>
    </location>
</feature>
<dbReference type="Pfam" id="PF22544">
    <property type="entry name" value="HYDIN_VesB_CFA65-like_Ig"/>
    <property type="match status" value="1"/>
</dbReference>
<dbReference type="Proteomes" id="UP000250275">
    <property type="component" value="Unassembled WGS sequence"/>
</dbReference>
<dbReference type="GO" id="GO:1904158">
    <property type="term" value="P:axonemal central apparatus assembly"/>
    <property type="evidence" value="ECO:0007669"/>
    <property type="project" value="TreeGrafter"/>
</dbReference>
<sequence length="4596" mass="521018">QYVGRPSEYTRQMLMTTEERTQYILKWKHRLDLPFCTKFEGGNFEVSPSIVVFQQFTPGASLSVIVTLRNVTGVPRYLRNTYEPDPFFTVEFCGSSFSTMLAPGLSNSYRVRFMPQRREDCHYEMKFATDAGDLIVPVIGILDFPDRIDVPLTAVKISSSKTIFVRNVGNAPVVFTLYTDNPCFWIEPSKGRVEEEESLQFTVYFSSKKAGDFEGNLFLEYDTGEKLRIDLRSSAESCPVRIDRGSVRMEETFLGLSRSKTLTIHNRSNYIVKYKWMLLESAEADNERREHYKKLFHLVYERELVRCVDLVHYNVCTPDIHQLIYQRIYTDELESLTKETFQYNNMYFMFSPEEGEIWPQSSIDVTVFYRALEVGEVTSTAYLEVTGREDRIPLSLHGTGKGPVLQLNVLTINLENIYMCSVHNYEIIAANKGHISGTLVYRGKPSDFGGMIDVTPPSIKLQPDEYKSFNLSFSSNRKGDFVERVDFVVKESLEVLSLHIKGCIICPTLHFDKESLDFGTTALGFSTRQDVHLHNLSLIPVAFTITVLNDGDQAALHHEDFVRALTKPSFPSNPREFHVVPAEGVVAAQGCLKIKVIYTANIVRVGQTTIEVDMWDSDSDPVTLPVAFCGRVASLSITPPDITVRFCFVNFPYSRSFTVENHSDLDGFFYLLPQPVADDTPVICSLSKHQGYVKARQSKIIEATIITRALGRHKITLTMLTMGEDSSTSSNVIITCNGQGPVVSVEPNSLDFHEVKVLEEKTMNFQLINDSPIPTQFTVTLRNARSPWIPIPESGSLEPHGSMTIVVKLSLVDAGKFKDKVIVSVINSRSIPVDVKVFGYGCCVIFEPQIFPVYDWGLLFSHQQIDRTITLTNRGTRDYQMYWVTDPEIRFRRGQMVMPEKNECLAEKWYVFGQIQGVGKRELIGTSTFTVVLIEPQILFSKRKLTFRVDICPDQDKLQQTDELLVTNQSKLDLNVQLSVKEPFYLITDSREHVQSRKIVLIDGATTTIGVLFSFDYDTEERCSRSYSGVLRFEYEEHPNQDKISCKGYVNFPNLAIEPEDFVINCELGSSAEEILTLTNNGPVSVLYKFLWLADSIEIQRDLDTDRECPGCSPREAKLRPNTPEIPEVSVATVANEELHTSDRQDGSGYGPLSTIPPPANSPASEIHKPEISSVDENSESDDCQISGQEIREFLMPMVGPYFRKDEDLVVLESMSTDPPKDYYINEVLEIVPNEGTVLPYSVQRVHVGFHGFERLRVKATAVCEIFRGPAERIRVTARADAVRYAIDADVIDFGQQLFLKYNRKSLVLRNLCAIAFEYEIKEVASVDAIDRFDIHPLKVEPNTGFVDPESSVEFHVDHLPTKLGPIDHRFQLEIGHLMPVTIEVIAYGAFPQVYPCLPRGRLHQYHSVELEYQAIQSLTEDFIRNRAEDVDAERGTDSLEADVETLTDMKYVIVESTAHYTAKVINYGPWNAQMRVRMADRKDSLGRSGITVQFKKRSKLQVGDSAILQVAWHPTRERFTEKSTSVKHSVHIQVIHGCTIPVTIKGIVTYPYVTVNTKFLDFQDVIVGECLMEDRIAKALLHYYKAREILLPPREPGEPIPWQLVKFYRDTVNEMAEALITEKLEEEEQLGEEAVSGSYERDAAKKSGKARTFASKRKARRAGRSVQRSSARKDSVRGSSHRGKRSEIVSDVSSMDSEGKDCADFLILDETLLDSVNLPTNDPEEIQRLLFCYMDSLRNSSDFRITTRDPVKELLESIERKSDTSYDLPDPSKLKKEKRVCVIFHGAPFTEYQEAACCSAKALEIPVLSIDKAIWEVVALGASSCSIQLRQIIDDAYDSYMEAFAKQNDEIELQLTRRSGTSRKRRGSPKDRSSRTKGSSKSSRKIKTPKSGKNEDSQKVAILRLRADADPMEELERIPASEKLEMLDPLSRYEYKIQALLSLERLVDHRGIAGSAKDRGDSSPRKRQEASLLGIAPELIAEALQERLSMEDLKRGFVVQSLDSNFLRNNAPRALLSLLQILGNIEYLLFVTFLNSMTCYDSKVRQLQREIGKESVSAEVREIVAAMNRYYTDLSSIENVIHNWDPVKKIMEVHTTKSRVSRSVRSKDMDPPDTVQDVPLNNFHLWYVRSSDPWQDTMYDVVVSQMKENQLAKSALDVYQLVSLTPITEVYSINESIHVSELSVAENRSNARKGYNRRRQKSGKVEEQKSANKENRSMNESSIESKDTNKVPSLGTVLEEPLKPRWILLPGESQRFKIRFQPEETGRYDETYALTTLGGGNLTYEVNVTGIADIPRLDMNPETIFAKLQSEGTKLDIELDEKEVSFGLTLLYRIENRTLRIRNKTPVSLFWHLRAEEPSDPQITFTPLRGLIETRDSQEIELRYHATRVGVVQKKALIFEAFLDEDDHDPIFTDVVLLSGETYDVAVDINNASPIDLKNIRVDFPASAIFSVRNRGDYEVKYVITLQDKEELEKLNLPANFKKNLQVQPATGTVAPNKERIVEMTLNVKTELTLKEAPILKCHLVDTQKETTIIAEIPLSVSLVAYYTRFRINPYPIINFGTLPICSEKTMYLNIENIGSFPLHYSIQLRYRHPSTVYMSQMWPEDPQKRQNTPEKGTSRKGRSVRSSKTETKARPEPEMLTLGPMTITKMKGNVEVGQTDSIAISCYPEFVGSQEEQITVVVADSVPEDRDGKTVTLSVNSAIPSIDFQDLDSIFQENHVVDGIQDFDCPRDIGPHTVFARREKCLHFRYVNVLSTHVTCFKLHNRGMVPASVEIRFLDEALRPSTAKENTFVVEPGREQVPPMSHKVFTVSFTPHVIETFQGAFQATVVLPPHLEPEQLFIKLIGESCVPEVAITEPAHGARERPTLNFVRTLIDESSCRYFTVENVGFIKAKDPQDRCTAVRLASGNAARFKVIFNPRETGKHCGKIRLHVVDNPYENLTINLEGECYVESIVLNGLQSEDNNRKVSAGNRDAHRSRRFSSKQNSQASASSNSTFPVSLTYILDYGLCFVSKIYRKTFKIVNKSTDRWFRFQWSVHPHVVFVPSIGHVKYLTCKEIVATFLASEPTNHENIRIECFVCEILVEDVTVESAWDDRQTEVRWERIHHDIPEQISNLELLSKKIIEPTIEARHEVVPGTSKSILLLLNATVAFSRCTSTVQEICFKDTLMFQIREYTFLLANPGTVNTVYAWKINMDEQYPKRRIGDASNVTSRSRFAEESRSRQYSRSSRGIFSATSETRGRCHEQGQRSVEESSNVLSRQCSSFESESGDAKATSSTKPSDLFSSAAALSGRTTDSWLEGDDLPFVIYPETGTIPPGESMECTLKFSPKDVFYYKAYLACRIENIEPGQPTLTIPVSARSLLPYCHFDVQESDYVTSNRRDPSLPGPLGYEIDDPALWQNIRVIEFKVVGVGETHVKKFHLINPTMDDYHFSWTNRTVLGTDEVPNFQCTVTEGIAERGKRTDLAFTFLAEQVGVFESFWLFSISRYNLECLFLVVGVVAEPSVHCLTVHVKLKPTILGFNVRDSAKLLNNEDFHIPFRIVEDSLYSEGKFQKLSVTPMTGSLVSKSEQHFWVEYHPTRVGEFNFSVQCAVKLMKSPLTIFVTACVYDIVSSVSYCKPNDEVVRASENKENVIDLGKFDITNSCKVAFYYTWQLGMTPDISCRNAYSLTVSQKQGHVISDDRSTCYLTMTTFQKVTIKDHCVLLKIANGPTYKFILKAFSKRPAIEFSFNRHDFGLCYIQDSNSISYRTELRVTNSDEVPFVIECKFEELPHLSVDLSSTYEALAAGSSIAVPIVFRPLRETRYSECLMFAINSVNVKKITITGEGIGYKVRLANPRDKSVDLGSISASRCVTKRIPVVNEGLAPLDLRFGLLKDLSGYEEHRERHGLCDFQVENASEMARASIMETKRSWTNDERLETVESKLSDVLRIEPSSNVTLKPNNRVNVVVTFKPTSRMRPFSAKVALQTSSTILPMFLVRGSCVGAEFHLNRTHIPFGTVVQGCVEESKMILMNTGDLGSRFKWNTSKLPRDFQISPTSGYCSAGMDVSFVVKFQPSEQRSLIEGEATIEIEKHESLKMKITGACCKLPEPIETIRFECLVRGKQTRSVVIMNDSHLPWKLKAEVTGSHFSVNEMLQVPPQQLASCIVTYSPLAMNTENTLHTGTLVLKSQDENLHLLYSLRGRSLPPEVTAKISRRFPAKTKYTELLPVLNWLNSQQRFQCQIKLLPAKSAHVNLLFPFLQRQTPLYSFVGNERFDVPSNSQRDYRAVFYCYEKWNFHFKVTFTNEEGEYQFYEIEYEVSEPEVMESIKLTTPARFQICHALKVENPLEHGTITFTAECFHPFVTLSQVPKTVKPLSHDFIYVLYQPTLPLEESAMLMVYGEKLGRFLYELRLKATPAPPHKITRVNATLGNSHAFSLPVNNLTKRNARFLIEVDSECFACPASIFVRESSEGVINVIYEPYDVENVTAMLIASSDTAGEFAFPLVGSCTPPKPTGPYVITRTSSAIVRFKNVFRETKTFGFMVDVPETFTIDTESVVLDPKQSIGVKVSIREDEQDEEEFEGKYPVTGKLMVYCTDPVFSHINWVYYLRAVFE</sequence>
<evidence type="ECO:0000313" key="8">
    <source>
        <dbReference type="EMBL" id="OAD54090.1"/>
    </source>
</evidence>
<feature type="region of interest" description="Disordered" evidence="6">
    <location>
        <begin position="3206"/>
        <end position="3257"/>
    </location>
</feature>
<feature type="region of interest" description="Disordered" evidence="6">
    <location>
        <begin position="2603"/>
        <end position="2640"/>
    </location>
</feature>
<evidence type="ECO:0000256" key="1">
    <source>
        <dbReference type="ARBA" id="ARBA00004138"/>
    </source>
</evidence>
<feature type="compositionally biased region" description="Basic residues" evidence="6">
    <location>
        <begin position="2191"/>
        <end position="2203"/>
    </location>
</feature>
<feature type="compositionally biased region" description="Basic and acidic residues" evidence="6">
    <location>
        <begin position="2629"/>
        <end position="2639"/>
    </location>
</feature>
<feature type="compositionally biased region" description="Basic residues" evidence="6">
    <location>
        <begin position="1647"/>
        <end position="1664"/>
    </location>
</feature>
<feature type="compositionally biased region" description="Basic and acidic residues" evidence="6">
    <location>
        <begin position="2204"/>
        <end position="2230"/>
    </location>
</feature>
<evidence type="ECO:0000256" key="6">
    <source>
        <dbReference type="SAM" id="MobiDB-lite"/>
    </source>
</evidence>
<dbReference type="OrthoDB" id="442692at2759"/>
<feature type="non-terminal residue" evidence="8">
    <location>
        <position position="1"/>
    </location>
</feature>
<dbReference type="InterPro" id="IPR053879">
    <property type="entry name" value="HYDIN_VesB_CFA65-like_Ig"/>
</dbReference>
<organism evidence="8 9">
    <name type="scientific">Eufriesea mexicana</name>
    <dbReference type="NCBI Taxonomy" id="516756"/>
    <lineage>
        <taxon>Eukaryota</taxon>
        <taxon>Metazoa</taxon>
        <taxon>Ecdysozoa</taxon>
        <taxon>Arthropoda</taxon>
        <taxon>Hexapoda</taxon>
        <taxon>Insecta</taxon>
        <taxon>Pterygota</taxon>
        <taxon>Neoptera</taxon>
        <taxon>Endopterygota</taxon>
        <taxon>Hymenoptera</taxon>
        <taxon>Apocrita</taxon>
        <taxon>Aculeata</taxon>
        <taxon>Apoidea</taxon>
        <taxon>Anthophila</taxon>
        <taxon>Apidae</taxon>
        <taxon>Eufriesea</taxon>
    </lineage>
</organism>
<evidence type="ECO:0000256" key="5">
    <source>
        <dbReference type="ARBA" id="ARBA00023273"/>
    </source>
</evidence>
<feature type="region of interest" description="Disordered" evidence="6">
    <location>
        <begin position="2183"/>
        <end position="2236"/>
    </location>
</feature>
<dbReference type="Gene3D" id="2.60.40.10">
    <property type="entry name" value="Immunoglobulins"/>
    <property type="match status" value="15"/>
</dbReference>
<dbReference type="PANTHER" id="PTHR23053">
    <property type="entry name" value="DLEC1 DELETED IN LUNG AND ESOPHAGEAL CANCER 1"/>
    <property type="match status" value="1"/>
</dbReference>
<dbReference type="GO" id="GO:0003341">
    <property type="term" value="P:cilium movement"/>
    <property type="evidence" value="ECO:0007669"/>
    <property type="project" value="TreeGrafter"/>
</dbReference>
<keyword evidence="3" id="KW-0963">Cytoplasm</keyword>
<evidence type="ECO:0000259" key="7">
    <source>
        <dbReference type="Pfam" id="PF22544"/>
    </source>
</evidence>
<keyword evidence="4" id="KW-0969">Cilium</keyword>
<dbReference type="InterPro" id="IPR013783">
    <property type="entry name" value="Ig-like_fold"/>
</dbReference>
<protein>
    <submittedName>
        <fullName evidence="8">Hydrocephalus-inducing protein like protein</fullName>
    </submittedName>
</protein>
<feature type="region of interest" description="Disordered" evidence="6">
    <location>
        <begin position="1856"/>
        <end position="1900"/>
    </location>
</feature>
<comment type="subcellular location">
    <subcellularLocation>
        <location evidence="1">Cell projection</location>
        <location evidence="1">Cilium</location>
    </subcellularLocation>
    <subcellularLocation>
        <location evidence="2">Cytoplasm</location>
    </subcellularLocation>
</comment>
<dbReference type="InterPro" id="IPR033305">
    <property type="entry name" value="Hydin-like"/>
</dbReference>
<gene>
    <name evidence="8" type="ORF">WN48_08319</name>
</gene>
<evidence type="ECO:0000256" key="4">
    <source>
        <dbReference type="ARBA" id="ARBA00023069"/>
    </source>
</evidence>
<evidence type="ECO:0000313" key="9">
    <source>
        <dbReference type="Proteomes" id="UP000250275"/>
    </source>
</evidence>
<feature type="domain" description="HYDIN/VesB/CFA65-like Ig-like" evidence="7">
    <location>
        <begin position="141"/>
        <end position="232"/>
    </location>
</feature>
<feature type="non-terminal residue" evidence="8">
    <location>
        <position position="4596"/>
    </location>
</feature>
<feature type="compositionally biased region" description="Low complexity" evidence="6">
    <location>
        <begin position="2985"/>
        <end position="2996"/>
    </location>
</feature>
<keyword evidence="9" id="KW-1185">Reference proteome</keyword>
<evidence type="ECO:0000256" key="3">
    <source>
        <dbReference type="ARBA" id="ARBA00022490"/>
    </source>
</evidence>
<name>A0A310SI90_9HYME</name>
<dbReference type="EMBL" id="KQ765174">
    <property type="protein sequence ID" value="OAD54090.1"/>
    <property type="molecule type" value="Genomic_DNA"/>
</dbReference>
<dbReference type="GO" id="GO:0005930">
    <property type="term" value="C:axoneme"/>
    <property type="evidence" value="ECO:0007669"/>
    <property type="project" value="TreeGrafter"/>
</dbReference>
<feature type="region of interest" description="Disordered" evidence="6">
    <location>
        <begin position="2967"/>
        <end position="2996"/>
    </location>
</feature>
<dbReference type="PANTHER" id="PTHR23053:SF0">
    <property type="entry name" value="HYDROCEPHALUS-INDUCING PROTEIN HOMOLOG"/>
    <property type="match status" value="1"/>
</dbReference>